<dbReference type="AlphaFoldDB" id="A0AAV8W0X4"/>
<dbReference type="EMBL" id="JANEYG010000015">
    <property type="protein sequence ID" value="KAJ8920025.1"/>
    <property type="molecule type" value="Genomic_DNA"/>
</dbReference>
<feature type="compositionally biased region" description="Basic residues" evidence="1">
    <location>
        <begin position="101"/>
        <end position="110"/>
    </location>
</feature>
<feature type="compositionally biased region" description="Basic and acidic residues" evidence="1">
    <location>
        <begin position="147"/>
        <end position="161"/>
    </location>
</feature>
<feature type="compositionally biased region" description="Polar residues" evidence="1">
    <location>
        <begin position="49"/>
        <end position="63"/>
    </location>
</feature>
<organism evidence="2 3">
    <name type="scientific">Exocentrus adspersus</name>
    <dbReference type="NCBI Taxonomy" id="1586481"/>
    <lineage>
        <taxon>Eukaryota</taxon>
        <taxon>Metazoa</taxon>
        <taxon>Ecdysozoa</taxon>
        <taxon>Arthropoda</taxon>
        <taxon>Hexapoda</taxon>
        <taxon>Insecta</taxon>
        <taxon>Pterygota</taxon>
        <taxon>Neoptera</taxon>
        <taxon>Endopterygota</taxon>
        <taxon>Coleoptera</taxon>
        <taxon>Polyphaga</taxon>
        <taxon>Cucujiformia</taxon>
        <taxon>Chrysomeloidea</taxon>
        <taxon>Cerambycidae</taxon>
        <taxon>Lamiinae</taxon>
        <taxon>Acanthocinini</taxon>
        <taxon>Exocentrus</taxon>
    </lineage>
</organism>
<feature type="region of interest" description="Disordered" evidence="1">
    <location>
        <begin position="147"/>
        <end position="201"/>
    </location>
</feature>
<reference evidence="2 3" key="1">
    <citation type="journal article" date="2023" name="Insect Mol. Biol.">
        <title>Genome sequencing provides insights into the evolution of gene families encoding plant cell wall-degrading enzymes in longhorned beetles.</title>
        <authorList>
            <person name="Shin N.R."/>
            <person name="Okamura Y."/>
            <person name="Kirsch R."/>
            <person name="Pauchet Y."/>
        </authorList>
    </citation>
    <scope>NUCLEOTIDE SEQUENCE [LARGE SCALE GENOMIC DNA]</scope>
    <source>
        <strain evidence="2">EAD_L_NR</strain>
    </source>
</reference>
<feature type="region of interest" description="Disordered" evidence="1">
    <location>
        <begin position="49"/>
        <end position="118"/>
    </location>
</feature>
<evidence type="ECO:0000256" key="1">
    <source>
        <dbReference type="SAM" id="MobiDB-lite"/>
    </source>
</evidence>
<sequence length="201" mass="22734">MNPQDNPPSSPGFVYFNTNSQHQNQDFLSFSNSPPYAAGAPDYLGFSPVSYSSPSKFQQQSPRNYRGRHSGRSNFRYHNSRGSFNSPNSSFGSPGFNNSRNKSRQQHKEKRGNSFNSKNISAYFDHTCTKDPWAELEKHYLKEKQELEEKSKSTILTRDETESAVITAENDTGGSSSSEDEEEMSESEVKTSSSEIEEEKR</sequence>
<proteinExistence type="predicted"/>
<accession>A0AAV8W0X4</accession>
<dbReference type="Proteomes" id="UP001159042">
    <property type="component" value="Unassembled WGS sequence"/>
</dbReference>
<keyword evidence="3" id="KW-1185">Reference proteome</keyword>
<protein>
    <submittedName>
        <fullName evidence="2">Uncharacterized protein</fullName>
    </submittedName>
</protein>
<comment type="caution">
    <text evidence="2">The sequence shown here is derived from an EMBL/GenBank/DDBJ whole genome shotgun (WGS) entry which is preliminary data.</text>
</comment>
<evidence type="ECO:0000313" key="2">
    <source>
        <dbReference type="EMBL" id="KAJ8920025.1"/>
    </source>
</evidence>
<feature type="compositionally biased region" description="Low complexity" evidence="1">
    <location>
        <begin position="80"/>
        <end position="100"/>
    </location>
</feature>
<gene>
    <name evidence="2" type="ORF">NQ315_011675</name>
</gene>
<name>A0AAV8W0X4_9CUCU</name>
<evidence type="ECO:0000313" key="3">
    <source>
        <dbReference type="Proteomes" id="UP001159042"/>
    </source>
</evidence>